<accession>A0A225VP00</accession>
<dbReference type="Proteomes" id="UP000198211">
    <property type="component" value="Unassembled WGS sequence"/>
</dbReference>
<proteinExistence type="predicted"/>
<protein>
    <submittedName>
        <fullName evidence="1">Uncharacterized protein</fullName>
    </submittedName>
</protein>
<keyword evidence="2" id="KW-1185">Reference proteome</keyword>
<evidence type="ECO:0000313" key="2">
    <source>
        <dbReference type="Proteomes" id="UP000198211"/>
    </source>
</evidence>
<dbReference type="AlphaFoldDB" id="A0A225VP00"/>
<name>A0A225VP00_9STRA</name>
<dbReference type="OrthoDB" id="124285at2759"/>
<evidence type="ECO:0000313" key="1">
    <source>
        <dbReference type="EMBL" id="OWZ07271.1"/>
    </source>
</evidence>
<dbReference type="EMBL" id="NBNE01003606">
    <property type="protein sequence ID" value="OWZ07271.1"/>
    <property type="molecule type" value="Genomic_DNA"/>
</dbReference>
<reference evidence="2" key="1">
    <citation type="submission" date="2017-03" db="EMBL/GenBank/DDBJ databases">
        <title>Phytopthora megakarya and P. palmivora, two closely related causual agents of cacao black pod achieved similar genome size and gene model numbers by different mechanisms.</title>
        <authorList>
            <person name="Ali S."/>
            <person name="Shao J."/>
            <person name="Larry D.J."/>
            <person name="Kronmiller B."/>
            <person name="Shen D."/>
            <person name="Strem M.D."/>
            <person name="Melnick R.L."/>
            <person name="Guiltinan M.J."/>
            <person name="Tyler B.M."/>
            <person name="Meinhardt L.W."/>
            <person name="Bailey B.A."/>
        </authorList>
    </citation>
    <scope>NUCLEOTIDE SEQUENCE [LARGE SCALE GENOMIC DNA]</scope>
    <source>
        <strain evidence="2">zdho120</strain>
    </source>
</reference>
<comment type="caution">
    <text evidence="1">The sequence shown here is derived from an EMBL/GenBank/DDBJ whole genome shotgun (WGS) entry which is preliminary data.</text>
</comment>
<organism evidence="1 2">
    <name type="scientific">Phytophthora megakarya</name>
    <dbReference type="NCBI Taxonomy" id="4795"/>
    <lineage>
        <taxon>Eukaryota</taxon>
        <taxon>Sar</taxon>
        <taxon>Stramenopiles</taxon>
        <taxon>Oomycota</taxon>
        <taxon>Peronosporomycetes</taxon>
        <taxon>Peronosporales</taxon>
        <taxon>Peronosporaceae</taxon>
        <taxon>Phytophthora</taxon>
    </lineage>
</organism>
<sequence length="67" mass="7968">MELFLGHRIRVRNQQLALQRAADDMKTRWDENGISDEAIVILDFNMKLEPLYFREKTVDHYGKRGMS</sequence>
<dbReference type="STRING" id="4795.A0A225VP00"/>
<gene>
    <name evidence="1" type="ORF">PHMEG_00020354</name>
</gene>